<dbReference type="KEGG" id="hlm:DV707_09090"/>
<dbReference type="GeneID" id="39858242"/>
<dbReference type="GO" id="GO:0005975">
    <property type="term" value="P:carbohydrate metabolic process"/>
    <property type="evidence" value="ECO:0007669"/>
    <property type="project" value="InterPro"/>
</dbReference>
<reference evidence="6 7" key="1">
    <citation type="submission" date="2016-10" db="EMBL/GenBank/DDBJ databases">
        <authorList>
            <person name="de Groot N.N."/>
        </authorList>
    </citation>
    <scope>NUCLEOTIDE SEQUENCE [LARGE SCALE GENOMIC DNA]</scope>
    <source>
        <strain evidence="6 7">CGMCC 1.10331</strain>
    </source>
</reference>
<evidence type="ECO:0000313" key="8">
    <source>
        <dbReference type="Proteomes" id="UP000296733"/>
    </source>
</evidence>
<protein>
    <submittedName>
        <fullName evidence="6">Glycosidase</fullName>
    </submittedName>
</protein>
<keyword evidence="2 6" id="KW-0326">Glycosidase</keyword>
<evidence type="ECO:0000256" key="1">
    <source>
        <dbReference type="ARBA" id="ARBA00022801"/>
    </source>
</evidence>
<dbReference type="EMBL" id="FNVN01000003">
    <property type="protein sequence ID" value="SEG53099.1"/>
    <property type="molecule type" value="Genomic_DNA"/>
</dbReference>
<gene>
    <name evidence="5" type="ORF">DV707_09090</name>
    <name evidence="6" type="ORF">SAMN04488133_2568</name>
</gene>
<dbReference type="SUPFAM" id="SSF51445">
    <property type="entry name" value="(Trans)glycosidases"/>
    <property type="match status" value="1"/>
</dbReference>
<evidence type="ECO:0000256" key="3">
    <source>
        <dbReference type="SAM" id="MobiDB-lite"/>
    </source>
</evidence>
<evidence type="ECO:0000259" key="4">
    <source>
        <dbReference type="SMART" id="SM00642"/>
    </source>
</evidence>
<keyword evidence="1" id="KW-0378">Hydrolase</keyword>
<feature type="compositionally biased region" description="Basic and acidic residues" evidence="3">
    <location>
        <begin position="553"/>
        <end position="564"/>
    </location>
</feature>
<dbReference type="PANTHER" id="PTHR10357:SF210">
    <property type="entry name" value="MALTODEXTRIN GLUCOSIDASE"/>
    <property type="match status" value="1"/>
</dbReference>
<accession>A0A1H6AWT0</accession>
<feature type="domain" description="Glycosyl hydrolase family 13 catalytic" evidence="4">
    <location>
        <begin position="264"/>
        <end position="700"/>
    </location>
</feature>
<dbReference type="InterPro" id="IPR017853">
    <property type="entry name" value="GH"/>
</dbReference>
<evidence type="ECO:0000313" key="7">
    <source>
        <dbReference type="Proteomes" id="UP000236740"/>
    </source>
</evidence>
<sequence>MTHDFHPRTPVDSHHPGPPRFVHVGEPIRDPVFVLGADTTGTGVDVAVGPDDRDGLAPRVPELRATPGPYARNDFEWDVVSVPAESDGDVLSFATSTTALPRYDHGLDHVAEFEADAPGEYVLALDAPDGVHELTVFAFPERETTESRPRLELDGRFDPSTGGFHVESNAALAPGSDAAIGAPVVVFLADDRDPLATDAIETAADGRSATVPIEALDGERGRVHAAAYDGHTASVQDVIELSPDGAIDRPNRPPEWLRDAVLYQIFPRSWAGERAETTFETLVRGDESTGARGVEYLAELGVDVVWLTPVVPAVSPTREYPPGGPHGYGTLDYFGIAPDLAPPEADPLDAYGEFVDACHDRGIRVVFDLVVSHAGLGIDEFTSSIAWSTGSVPNDGDIDGFRILRWDRDARTFDWWDRADVPRLASDGTILEAAPRSTGFAGSRWMPNWNYDNVAAREYVLAVADFWSREVGVDGFRCDIAFGVQHGFWKELRELVKANDGEFVLLDEAIPNDPSFSASEFDVHVDTTGFTDAARDLVRWLARRPGGSPSDSTARRSETTDGKEPAFAAARRSHLESGDHPHPQDLVEAVLERREQGHPDYSLLLNSVENHDEHRLLNAAAVDPLDPDCDDLTDAEWERAAALQRACFAAAVTLPGVPTVYYGAEREISRYGAGRVHDADDADDRGVRSNGEIDPDADVRPGGRQRALMNWERYDGDHLTFYRGLIDRYHDLDALHADAALEPLDRPSDAAATLFVRDASDVDGADPERVLVVLNFEADPLLVDLPAGTDPENLVADVDRADSVDGDERVDSRSTAAVGTVGVFAIEEPLDETPTVRTNSDAA</sequence>
<feature type="compositionally biased region" description="Basic and acidic residues" evidence="3">
    <location>
        <begin position="675"/>
        <end position="687"/>
    </location>
</feature>
<dbReference type="RefSeq" id="WP_103992243.1">
    <property type="nucleotide sequence ID" value="NZ_CP031311.1"/>
</dbReference>
<feature type="compositionally biased region" description="Basic and acidic residues" evidence="3">
    <location>
        <begin position="573"/>
        <end position="582"/>
    </location>
</feature>
<dbReference type="SMART" id="SM00642">
    <property type="entry name" value="Aamy"/>
    <property type="match status" value="1"/>
</dbReference>
<feature type="region of interest" description="Disordered" evidence="3">
    <location>
        <begin position="542"/>
        <end position="582"/>
    </location>
</feature>
<dbReference type="AlphaFoldDB" id="A0A1H6AWT0"/>
<dbReference type="Gene3D" id="3.20.20.80">
    <property type="entry name" value="Glycosidases"/>
    <property type="match status" value="1"/>
</dbReference>
<dbReference type="InterPro" id="IPR006047">
    <property type="entry name" value="GH13_cat_dom"/>
</dbReference>
<dbReference type="EMBL" id="CP031311">
    <property type="protein sequence ID" value="QCC47800.1"/>
    <property type="molecule type" value="Genomic_DNA"/>
</dbReference>
<name>A0A1H6AWT0_9EURY</name>
<dbReference type="GO" id="GO:0016798">
    <property type="term" value="F:hydrolase activity, acting on glycosyl bonds"/>
    <property type="evidence" value="ECO:0007669"/>
    <property type="project" value="UniProtKB-KW"/>
</dbReference>
<dbReference type="PANTHER" id="PTHR10357">
    <property type="entry name" value="ALPHA-AMYLASE FAMILY MEMBER"/>
    <property type="match status" value="1"/>
</dbReference>
<reference evidence="5 8" key="2">
    <citation type="journal article" date="2019" name="Nat. Commun.">
        <title>A new type of DNA phosphorothioation-based antiviral system in archaea.</title>
        <authorList>
            <person name="Xiong L."/>
            <person name="Liu S."/>
            <person name="Chen S."/>
            <person name="Xiao Y."/>
            <person name="Zhu B."/>
            <person name="Gao Y."/>
            <person name="Zhang Y."/>
            <person name="Chen B."/>
            <person name="Luo J."/>
            <person name="Deng Z."/>
            <person name="Chen X."/>
            <person name="Wang L."/>
            <person name="Chen S."/>
        </authorList>
    </citation>
    <scope>NUCLEOTIDE SEQUENCE [LARGE SCALE GENOMIC DNA]</scope>
    <source>
        <strain evidence="5 8">CGMCC 1.10331</strain>
    </source>
</reference>
<dbReference type="Proteomes" id="UP000296733">
    <property type="component" value="Chromosome"/>
</dbReference>
<evidence type="ECO:0000313" key="5">
    <source>
        <dbReference type="EMBL" id="QCC47800.1"/>
    </source>
</evidence>
<feature type="region of interest" description="Disordered" evidence="3">
    <location>
        <begin position="1"/>
        <end position="23"/>
    </location>
</feature>
<evidence type="ECO:0000313" key="6">
    <source>
        <dbReference type="EMBL" id="SEG53099.1"/>
    </source>
</evidence>
<dbReference type="OrthoDB" id="18576at2157"/>
<evidence type="ECO:0000256" key="2">
    <source>
        <dbReference type="ARBA" id="ARBA00023295"/>
    </source>
</evidence>
<feature type="compositionally biased region" description="Basic and acidic residues" evidence="3">
    <location>
        <begin position="1"/>
        <end position="15"/>
    </location>
</feature>
<dbReference type="Proteomes" id="UP000236740">
    <property type="component" value="Unassembled WGS sequence"/>
</dbReference>
<keyword evidence="7" id="KW-1185">Reference proteome</keyword>
<organism evidence="6 7">
    <name type="scientific">Halobellus limi</name>
    <dbReference type="NCBI Taxonomy" id="699433"/>
    <lineage>
        <taxon>Archaea</taxon>
        <taxon>Methanobacteriati</taxon>
        <taxon>Methanobacteriota</taxon>
        <taxon>Stenosarchaea group</taxon>
        <taxon>Halobacteria</taxon>
        <taxon>Halobacteriales</taxon>
        <taxon>Haloferacaceae</taxon>
        <taxon>Halobellus</taxon>
    </lineage>
</organism>
<dbReference type="Pfam" id="PF00128">
    <property type="entry name" value="Alpha-amylase"/>
    <property type="match status" value="1"/>
</dbReference>
<proteinExistence type="predicted"/>
<feature type="region of interest" description="Disordered" evidence="3">
    <location>
        <begin position="675"/>
        <end position="694"/>
    </location>
</feature>